<evidence type="ECO:0000313" key="3">
    <source>
        <dbReference type="Proteomes" id="UP000186168"/>
    </source>
</evidence>
<dbReference type="EMBL" id="ASQP01000300">
    <property type="protein sequence ID" value="OMI37330.1"/>
    <property type="molecule type" value="Genomic_DNA"/>
</dbReference>
<feature type="non-terminal residue" evidence="2">
    <location>
        <position position="1"/>
    </location>
</feature>
<keyword evidence="1" id="KW-0812">Transmembrane</keyword>
<keyword evidence="3" id="KW-1185">Reference proteome</keyword>
<sequence length="92" mass="9596">TGAADLDRLMRATSTCLAAVTLAGVLAALVLLPRRTPLWWAAVGSAAVIATVLAFSGPLLLIPLGLAAAAYCFQIFARRRPARGRGLQEDHA</sequence>
<protein>
    <submittedName>
        <fullName evidence="2">Amino acid permease</fullName>
    </submittedName>
</protein>
<dbReference type="STRING" id="67365.GCA_001704635_00032"/>
<keyword evidence="1" id="KW-1133">Transmembrane helix</keyword>
<gene>
    <name evidence="2" type="ORF">SPAR_21662</name>
</gene>
<proteinExistence type="predicted"/>
<evidence type="ECO:0000256" key="1">
    <source>
        <dbReference type="SAM" id="Phobius"/>
    </source>
</evidence>
<dbReference type="Proteomes" id="UP000186168">
    <property type="component" value="Unassembled WGS sequence"/>
</dbReference>
<comment type="caution">
    <text evidence="2">The sequence shown here is derived from an EMBL/GenBank/DDBJ whole genome shotgun (WGS) entry which is preliminary data.</text>
</comment>
<dbReference type="AlphaFoldDB" id="A0A1R1SGE0"/>
<organism evidence="2 3">
    <name type="scientific">Streptomyces sparsogenes DSM 40356</name>
    <dbReference type="NCBI Taxonomy" id="1331668"/>
    <lineage>
        <taxon>Bacteria</taxon>
        <taxon>Bacillati</taxon>
        <taxon>Actinomycetota</taxon>
        <taxon>Actinomycetes</taxon>
        <taxon>Kitasatosporales</taxon>
        <taxon>Streptomycetaceae</taxon>
        <taxon>Streptomyces</taxon>
    </lineage>
</organism>
<name>A0A1R1SGE0_9ACTN</name>
<feature type="transmembrane region" description="Helical" evidence="1">
    <location>
        <begin position="12"/>
        <end position="31"/>
    </location>
</feature>
<accession>A0A1R1SGE0</accession>
<keyword evidence="1" id="KW-0472">Membrane</keyword>
<evidence type="ECO:0000313" key="2">
    <source>
        <dbReference type="EMBL" id="OMI37330.1"/>
    </source>
</evidence>
<reference evidence="2 3" key="1">
    <citation type="submission" date="2013-05" db="EMBL/GenBank/DDBJ databases">
        <title>Genome sequence of Streptomyces sparsogenes DSM 40356.</title>
        <authorList>
            <person name="Coyne S."/>
            <person name="Seebeck F.P."/>
        </authorList>
    </citation>
    <scope>NUCLEOTIDE SEQUENCE [LARGE SCALE GENOMIC DNA]</scope>
    <source>
        <strain evidence="2 3">DSM 40356</strain>
    </source>
</reference>